<evidence type="ECO:0000259" key="3">
    <source>
        <dbReference type="Pfam" id="PF19259"/>
    </source>
</evidence>
<gene>
    <name evidence="4" type="ORF">PR003_g12554</name>
</gene>
<name>A0A6A4F4S1_9STRA</name>
<dbReference type="PANTHER" id="PTHR37984:SF5">
    <property type="entry name" value="PROTEIN NYNRIN-LIKE"/>
    <property type="match status" value="1"/>
</dbReference>
<proteinExistence type="predicted"/>
<dbReference type="InterPro" id="IPR036875">
    <property type="entry name" value="Znf_CCHC_sf"/>
</dbReference>
<evidence type="ECO:0000259" key="2">
    <source>
        <dbReference type="Pfam" id="PF00078"/>
    </source>
</evidence>
<dbReference type="InterPro" id="IPR043502">
    <property type="entry name" value="DNA/RNA_pol_sf"/>
</dbReference>
<protein>
    <submittedName>
        <fullName evidence="4">Uncharacterized protein</fullName>
    </submittedName>
</protein>
<dbReference type="EMBL" id="QXFT01000760">
    <property type="protein sequence ID" value="KAE9336341.1"/>
    <property type="molecule type" value="Genomic_DNA"/>
</dbReference>
<dbReference type="SUPFAM" id="SSF56672">
    <property type="entry name" value="DNA/RNA polymerases"/>
    <property type="match status" value="1"/>
</dbReference>
<dbReference type="AlphaFoldDB" id="A0A6A4F4S1"/>
<dbReference type="InterPro" id="IPR045358">
    <property type="entry name" value="Ty3_capsid"/>
</dbReference>
<sequence>MLQAHVAAQKPQKKMGNPPIFHGQASDDLELWLFSTEQYYASYAEEIQSETSEFVNTIFANLGPTAQTWYRDFKLSLGDQPATWTILKQRIREHFRDSDFQHKVLSKLHNLRWSGSQQAYTTKVLHLLSQLDCELPEVVKRWFYQQNLRPETSAFVSQNVPSTLQEVMELAQRFKDARASTPGSNTKKEQGEQKPPGKNAALKKNSDAQNSTQQKPSYGTKNGDKLTCSYCDKPGHYEANCFKKKAAASGVAQKKRVGSRSADVEAGVELSNDTPVARKQFRLSDEMKESIRAWTLEMLEAGIIRPSKSPYCAPTFCVKKAVGWRIVHDFRGINSKLRIPATPVPRKEDIFDAIAGGHYFSAMDLLWGLFQVRLREKDIQHTAFSTRDSQFEYLITPMGLACSPSAFNRMMQQVFSDQRSFCRAYFDDLFVFTKTASMEDHSEALDKVLKRCEEQQLYIKLEKCTFCASEIPCLGDFFGRDGIRMDPDKCRAIREWPLPRTRRQL</sequence>
<feature type="domain" description="Ty3 transposon capsid-like protein" evidence="3">
    <location>
        <begin position="58"/>
        <end position="180"/>
    </location>
</feature>
<comment type="caution">
    <text evidence="4">The sequence shown here is derived from an EMBL/GenBank/DDBJ whole genome shotgun (WGS) entry which is preliminary data.</text>
</comment>
<dbReference type="InterPro" id="IPR043128">
    <property type="entry name" value="Rev_trsase/Diguanyl_cyclase"/>
</dbReference>
<accession>A0A6A4F4S1</accession>
<dbReference type="InterPro" id="IPR050951">
    <property type="entry name" value="Retrovirus_Pol_polyprotein"/>
</dbReference>
<dbReference type="InterPro" id="IPR000477">
    <property type="entry name" value="RT_dom"/>
</dbReference>
<dbReference type="CDD" id="cd01647">
    <property type="entry name" value="RT_LTR"/>
    <property type="match status" value="1"/>
</dbReference>
<dbReference type="GO" id="GO:0008270">
    <property type="term" value="F:zinc ion binding"/>
    <property type="evidence" value="ECO:0007669"/>
    <property type="project" value="InterPro"/>
</dbReference>
<evidence type="ECO:0000256" key="1">
    <source>
        <dbReference type="SAM" id="MobiDB-lite"/>
    </source>
</evidence>
<evidence type="ECO:0000313" key="4">
    <source>
        <dbReference type="EMBL" id="KAE9336341.1"/>
    </source>
</evidence>
<feature type="compositionally biased region" description="Polar residues" evidence="1">
    <location>
        <begin position="207"/>
        <end position="220"/>
    </location>
</feature>
<feature type="region of interest" description="Disordered" evidence="1">
    <location>
        <begin position="1"/>
        <end position="20"/>
    </location>
</feature>
<organism evidence="4 5">
    <name type="scientific">Phytophthora rubi</name>
    <dbReference type="NCBI Taxonomy" id="129364"/>
    <lineage>
        <taxon>Eukaryota</taxon>
        <taxon>Sar</taxon>
        <taxon>Stramenopiles</taxon>
        <taxon>Oomycota</taxon>
        <taxon>Peronosporomycetes</taxon>
        <taxon>Peronosporales</taxon>
        <taxon>Peronosporaceae</taxon>
        <taxon>Phytophthora</taxon>
    </lineage>
</organism>
<dbReference type="Gene3D" id="3.30.70.270">
    <property type="match status" value="1"/>
</dbReference>
<dbReference type="Pfam" id="PF16588">
    <property type="entry name" value="zf-C2H2_10"/>
    <property type="match status" value="1"/>
</dbReference>
<evidence type="ECO:0000313" key="5">
    <source>
        <dbReference type="Proteomes" id="UP000434957"/>
    </source>
</evidence>
<dbReference type="SUPFAM" id="SSF57756">
    <property type="entry name" value="Retrovirus zinc finger-like domains"/>
    <property type="match status" value="1"/>
</dbReference>
<dbReference type="Pfam" id="PF19259">
    <property type="entry name" value="Ty3_capsid"/>
    <property type="match status" value="1"/>
</dbReference>
<feature type="domain" description="Reverse transcriptase" evidence="2">
    <location>
        <begin position="319"/>
        <end position="475"/>
    </location>
</feature>
<dbReference type="GO" id="GO:0003676">
    <property type="term" value="F:nucleic acid binding"/>
    <property type="evidence" value="ECO:0007669"/>
    <property type="project" value="InterPro"/>
</dbReference>
<feature type="region of interest" description="Disordered" evidence="1">
    <location>
        <begin position="176"/>
        <end position="220"/>
    </location>
</feature>
<keyword evidence="5" id="KW-1185">Reference proteome</keyword>
<dbReference type="Proteomes" id="UP000434957">
    <property type="component" value="Unassembled WGS sequence"/>
</dbReference>
<reference evidence="4 5" key="1">
    <citation type="submission" date="2018-08" db="EMBL/GenBank/DDBJ databases">
        <title>Genomic investigation of the strawberry pathogen Phytophthora fragariae indicates pathogenicity is determined by transcriptional variation in three key races.</title>
        <authorList>
            <person name="Adams T.M."/>
            <person name="Armitage A.D."/>
            <person name="Sobczyk M.K."/>
            <person name="Bates H.J."/>
            <person name="Dunwell J.M."/>
            <person name="Nellist C.F."/>
            <person name="Harrison R.J."/>
        </authorList>
    </citation>
    <scope>NUCLEOTIDE SEQUENCE [LARGE SCALE GENOMIC DNA]</scope>
    <source>
        <strain evidence="4 5">SCRP333</strain>
    </source>
</reference>
<dbReference type="PANTHER" id="PTHR37984">
    <property type="entry name" value="PROTEIN CBG26694"/>
    <property type="match status" value="1"/>
</dbReference>
<dbReference type="Pfam" id="PF00078">
    <property type="entry name" value="RVT_1"/>
    <property type="match status" value="1"/>
</dbReference>
<dbReference type="Gene3D" id="3.10.10.10">
    <property type="entry name" value="HIV Type 1 Reverse Transcriptase, subunit A, domain 1"/>
    <property type="match status" value="1"/>
</dbReference>